<dbReference type="GO" id="GO:0033856">
    <property type="term" value="F:pyridoxine 5'-phosphate synthase activity"/>
    <property type="evidence" value="ECO:0007669"/>
    <property type="project" value="UniProtKB-UniRule"/>
</dbReference>
<reference evidence="6 7" key="1">
    <citation type="submission" date="2015-07" db="EMBL/GenBank/DDBJ databases">
        <authorList>
            <person name="Kim K.M."/>
        </authorList>
    </citation>
    <scope>NUCLEOTIDE SEQUENCE [LARGE SCALE GENOMIC DNA]</scope>
    <source>
        <strain evidence="6 7">KCTC 12363</strain>
    </source>
</reference>
<evidence type="ECO:0000256" key="1">
    <source>
        <dbReference type="ARBA" id="ARBA00022490"/>
    </source>
</evidence>
<evidence type="ECO:0000256" key="4">
    <source>
        <dbReference type="HAMAP-Rule" id="MF_00279"/>
    </source>
</evidence>
<dbReference type="Gene3D" id="3.20.20.70">
    <property type="entry name" value="Aldolase class I"/>
    <property type="match status" value="1"/>
</dbReference>
<comment type="subcellular location">
    <subcellularLocation>
        <location evidence="4">Cytoplasm</location>
    </subcellularLocation>
</comment>
<comment type="caution">
    <text evidence="4">Lacks conserved residue(s) required for the propagation of feature annotation.</text>
</comment>
<feature type="site" description="Transition state stabilizer" evidence="4">
    <location>
        <position position="151"/>
    </location>
</feature>
<dbReference type="GO" id="GO:0005829">
    <property type="term" value="C:cytosol"/>
    <property type="evidence" value="ECO:0007669"/>
    <property type="project" value="TreeGrafter"/>
</dbReference>
<dbReference type="InterPro" id="IPR013785">
    <property type="entry name" value="Aldolase_TIM"/>
</dbReference>
<name>A0A0H4P9M7_9BACT</name>
<dbReference type="Proteomes" id="UP000036520">
    <property type="component" value="Chromosome"/>
</dbReference>
<evidence type="ECO:0000313" key="6">
    <source>
        <dbReference type="EMBL" id="AKP51191.1"/>
    </source>
</evidence>
<feature type="binding site" evidence="4">
    <location>
        <position position="100"/>
    </location>
    <ligand>
        <name>1-deoxy-D-xylulose 5-phosphate</name>
        <dbReference type="ChEBI" id="CHEBI:57792"/>
    </ligand>
</feature>
<dbReference type="AlphaFoldDB" id="A0A0H4P9M7"/>
<dbReference type="RefSeq" id="WP_048641552.1">
    <property type="nucleotide sequence ID" value="NZ_CP012040.1"/>
</dbReference>
<dbReference type="InterPro" id="IPR036130">
    <property type="entry name" value="Pyridoxine-5'_phos_synth"/>
</dbReference>
<feature type="binding site" evidence="4">
    <location>
        <position position="45"/>
    </location>
    <ligand>
        <name>1-deoxy-D-xylulose 5-phosphate</name>
        <dbReference type="ChEBI" id="CHEBI:57792"/>
    </ligand>
</feature>
<dbReference type="OrthoDB" id="9806590at2"/>
<dbReference type="PANTHER" id="PTHR30456">
    <property type="entry name" value="PYRIDOXINE 5'-PHOSPHATE SYNTHASE"/>
    <property type="match status" value="1"/>
</dbReference>
<dbReference type="CDD" id="cd00003">
    <property type="entry name" value="PNPsynthase"/>
    <property type="match status" value="1"/>
</dbReference>
<protein>
    <recommendedName>
        <fullName evidence="4 5">Pyridoxine 5'-phosphate synthase</fullName>
        <shortName evidence="4">PNP synthase</shortName>
        <ecNumber evidence="4 5">2.6.99.2</ecNumber>
    </recommendedName>
</protein>
<feature type="active site" description="Proton acceptor" evidence="4">
    <location>
        <position position="43"/>
    </location>
</feature>
<dbReference type="KEGG" id="camu:CA2015_1758"/>
<keyword evidence="3 4" id="KW-0664">Pyridoxine biosynthesis</keyword>
<dbReference type="STRING" id="320787.CA2015_1758"/>
<dbReference type="PANTHER" id="PTHR30456:SF0">
    <property type="entry name" value="PYRIDOXINE 5'-PHOSPHATE SYNTHASE"/>
    <property type="match status" value="1"/>
</dbReference>
<feature type="active site" description="Proton acceptor" evidence="4">
    <location>
        <position position="70"/>
    </location>
</feature>
<dbReference type="PATRIC" id="fig|320787.5.peg.1935"/>
<evidence type="ECO:0000256" key="5">
    <source>
        <dbReference type="NCBIfam" id="TIGR00559"/>
    </source>
</evidence>
<feature type="binding site" evidence="4">
    <location>
        <position position="50"/>
    </location>
    <ligand>
        <name>1-deoxy-D-xylulose 5-phosphate</name>
        <dbReference type="ChEBI" id="CHEBI:57792"/>
    </ligand>
</feature>
<feature type="binding site" evidence="4">
    <location>
        <position position="191"/>
    </location>
    <ligand>
        <name>3-amino-2-oxopropyl phosphate</name>
        <dbReference type="ChEBI" id="CHEBI:57279"/>
    </ligand>
</feature>
<comment type="catalytic activity">
    <reaction evidence="4">
        <text>3-amino-2-oxopropyl phosphate + 1-deoxy-D-xylulose 5-phosphate = pyridoxine 5'-phosphate + phosphate + 2 H2O + H(+)</text>
        <dbReference type="Rhea" id="RHEA:15265"/>
        <dbReference type="ChEBI" id="CHEBI:15377"/>
        <dbReference type="ChEBI" id="CHEBI:15378"/>
        <dbReference type="ChEBI" id="CHEBI:43474"/>
        <dbReference type="ChEBI" id="CHEBI:57279"/>
        <dbReference type="ChEBI" id="CHEBI:57792"/>
        <dbReference type="ChEBI" id="CHEBI:58589"/>
        <dbReference type="EC" id="2.6.99.2"/>
    </reaction>
</comment>
<dbReference type="EC" id="2.6.99.2" evidence="4 5"/>
<dbReference type="Pfam" id="PF03740">
    <property type="entry name" value="PdxJ"/>
    <property type="match status" value="1"/>
</dbReference>
<dbReference type="NCBIfam" id="NF003626">
    <property type="entry name" value="PRK05265.1-4"/>
    <property type="match status" value="1"/>
</dbReference>
<accession>A0A0H4P9M7</accession>
<evidence type="ECO:0000256" key="3">
    <source>
        <dbReference type="ARBA" id="ARBA00023096"/>
    </source>
</evidence>
<comment type="similarity">
    <text evidence="4">Belongs to the PNP synthase family.</text>
</comment>
<comment type="pathway">
    <text evidence="4">Cofactor biosynthesis; pyridoxine 5'-phosphate biosynthesis; pyridoxine 5'-phosphate from D-erythrose 4-phosphate: step 5/5.</text>
</comment>
<feature type="binding site" evidence="4">
    <location>
        <begin position="213"/>
        <end position="214"/>
    </location>
    <ligand>
        <name>3-amino-2-oxopropyl phosphate</name>
        <dbReference type="ChEBI" id="CHEBI:57279"/>
    </ligand>
</feature>
<keyword evidence="1 4" id="KW-0963">Cytoplasm</keyword>
<keyword evidence="7" id="KW-1185">Reference proteome</keyword>
<feature type="binding site" evidence="4">
    <location>
        <position position="7"/>
    </location>
    <ligand>
        <name>3-amino-2-oxopropyl phosphate</name>
        <dbReference type="ChEBI" id="CHEBI:57279"/>
    </ligand>
</feature>
<dbReference type="FunFam" id="3.20.20.70:FF:000150">
    <property type="entry name" value="Pyridoxine 5'-phosphate synthase"/>
    <property type="match status" value="1"/>
</dbReference>
<dbReference type="HAMAP" id="MF_00279">
    <property type="entry name" value="PdxJ"/>
    <property type="match status" value="1"/>
</dbReference>
<organism evidence="6 7">
    <name type="scientific">Cyclobacterium amurskyense</name>
    <dbReference type="NCBI Taxonomy" id="320787"/>
    <lineage>
        <taxon>Bacteria</taxon>
        <taxon>Pseudomonadati</taxon>
        <taxon>Bacteroidota</taxon>
        <taxon>Cytophagia</taxon>
        <taxon>Cytophagales</taxon>
        <taxon>Cyclobacteriaceae</taxon>
        <taxon>Cyclobacterium</taxon>
    </lineage>
</organism>
<dbReference type="SUPFAM" id="SSF63892">
    <property type="entry name" value="Pyridoxine 5'-phosphate synthase"/>
    <property type="match status" value="1"/>
</dbReference>
<comment type="subunit">
    <text evidence="4">Homooctamer; tetramer of dimers.</text>
</comment>
<dbReference type="NCBIfam" id="NF003625">
    <property type="entry name" value="PRK05265.1-3"/>
    <property type="match status" value="1"/>
</dbReference>
<sequence length="238" mass="27051">MTKLSVNINKIATLRNARGHNNPDLVQVALDAERFGAQGITVHPRPDERHIRYNDVFALKDQVSTEFNIEGYPDKRYMEIIRLAKPAQATLVPDPPEAITSNTGWDTIKHKDMLKDLISELHSYGVRTSIFINPESKYFEPAKETGTDRVELYTEPYASTYHKDKVKAVAPYLEVAAIARELGLGLNAGHDLDLHNLKFLKEQIPYLDEVSIGHALICDALYYGLENTIQMYRRQLEV</sequence>
<dbReference type="EMBL" id="CP012040">
    <property type="protein sequence ID" value="AKP51191.1"/>
    <property type="molecule type" value="Genomic_DNA"/>
</dbReference>
<dbReference type="UniPathway" id="UPA00244">
    <property type="reaction ID" value="UER00313"/>
</dbReference>
<dbReference type="NCBIfam" id="TIGR00559">
    <property type="entry name" value="pdxJ"/>
    <property type="match status" value="1"/>
</dbReference>
<dbReference type="GO" id="GO:0008615">
    <property type="term" value="P:pyridoxine biosynthetic process"/>
    <property type="evidence" value="ECO:0007669"/>
    <property type="project" value="UniProtKB-UniRule"/>
</dbReference>
<feature type="active site" description="Proton donor" evidence="4">
    <location>
        <position position="190"/>
    </location>
</feature>
<keyword evidence="2 4" id="KW-0808">Transferase</keyword>
<dbReference type="InterPro" id="IPR004569">
    <property type="entry name" value="PyrdxlP_synth_PdxJ"/>
</dbReference>
<feature type="binding site" evidence="4">
    <location>
        <position position="18"/>
    </location>
    <ligand>
        <name>3-amino-2-oxopropyl phosphate</name>
        <dbReference type="ChEBI" id="CHEBI:57279"/>
    </ligand>
</feature>
<evidence type="ECO:0000256" key="2">
    <source>
        <dbReference type="ARBA" id="ARBA00022679"/>
    </source>
</evidence>
<gene>
    <name evidence="4" type="primary">pdxJ</name>
    <name evidence="6" type="ORF">CA2015_1758</name>
</gene>
<proteinExistence type="inferred from homology"/>
<evidence type="ECO:0000313" key="7">
    <source>
        <dbReference type="Proteomes" id="UP000036520"/>
    </source>
</evidence>
<comment type="function">
    <text evidence="4">Catalyzes the complicated ring closure reaction between the two acyclic compounds 1-deoxy-D-xylulose-5-phosphate (DXP) and 3-amino-2-oxopropyl phosphate (1-amino-acetone-3-phosphate or AAP) to form pyridoxine 5'-phosphate (PNP) and inorganic phosphate.</text>
</comment>